<evidence type="ECO:0000256" key="4">
    <source>
        <dbReference type="SAM" id="Phobius"/>
    </source>
</evidence>
<name>A0AAN7T0H4_9EURO</name>
<evidence type="ECO:0000259" key="5">
    <source>
        <dbReference type="Pfam" id="PF05057"/>
    </source>
</evidence>
<evidence type="ECO:0000313" key="7">
    <source>
        <dbReference type="Proteomes" id="UP001309876"/>
    </source>
</evidence>
<keyword evidence="4" id="KW-0472">Membrane</keyword>
<evidence type="ECO:0000256" key="1">
    <source>
        <dbReference type="ARBA" id="ARBA00007920"/>
    </source>
</evidence>
<dbReference type="InterPro" id="IPR007751">
    <property type="entry name" value="DUF676_lipase-like"/>
</dbReference>
<keyword evidence="4" id="KW-0812">Transmembrane</keyword>
<sequence>MPTSLLFQMALLVDLRSIDRQSLFSTEMDTALHKPQNSNPEAAHHLCVLVHGLWGNGSHLNYLTTSLREKHSDDELIVLVCSRNASSFTYDGIEVGAERVTREIEETIEELKGDGFKIDRFSIVGYSLGGLIARYTIGLLDSKGYFDYIKPVNFTTFASPHLGVRTPLVGFQNHLWNVLGARTLSASGRQLFTVDNFRETGRPLLSILGDSDSIFIRALAKFQRRTLYANIVNDRTAVYYTTGISKKDPYKDLDKIKLNYVPGYEKVILDPANPYEMAEPKKPPKLSERVKSTSKTLLRRIPLFAGLSIVIPIAVVVFLINSGIQTLRSQKRILLHEQDNEGSGYEHYRVSWMVQDLRAGIEDVFEATNSAQREEYLAESVRELDESDTVSQGESSEEPSSEKIPSPKLRRRSTGSPASDFPTLALTSAQFGMIKALDNVGFEKYGVHIHNSSHSHAALIVRTNRKAFDEGKLVVKHWLDKAFEI</sequence>
<dbReference type="Gene3D" id="3.40.50.1820">
    <property type="entry name" value="alpha/beta hydrolase"/>
    <property type="match status" value="1"/>
</dbReference>
<comment type="caution">
    <text evidence="6">The sequence shown here is derived from an EMBL/GenBank/DDBJ whole genome shotgun (WGS) entry which is preliminary data.</text>
</comment>
<feature type="domain" description="DUF676" evidence="5">
    <location>
        <begin position="42"/>
        <end position="241"/>
    </location>
</feature>
<evidence type="ECO:0000313" key="6">
    <source>
        <dbReference type="EMBL" id="KAK5086576.1"/>
    </source>
</evidence>
<dbReference type="GO" id="GO:0016042">
    <property type="term" value="P:lipid catabolic process"/>
    <property type="evidence" value="ECO:0007669"/>
    <property type="project" value="UniProtKB-KW"/>
</dbReference>
<dbReference type="PANTHER" id="PTHR12482:SF65">
    <property type="entry name" value="ESTERASE, PUTATIVE (AFU_ORTHOLOGUE AFUA_3G12320)-RELATED"/>
    <property type="match status" value="1"/>
</dbReference>
<dbReference type="EMBL" id="JAVRRJ010000003">
    <property type="protein sequence ID" value="KAK5086576.1"/>
    <property type="molecule type" value="Genomic_DNA"/>
</dbReference>
<dbReference type="GO" id="GO:0047372">
    <property type="term" value="F:monoacylglycerol lipase activity"/>
    <property type="evidence" value="ECO:0007669"/>
    <property type="project" value="TreeGrafter"/>
</dbReference>
<protein>
    <recommendedName>
        <fullName evidence="5">DUF676 domain-containing protein</fullName>
    </recommendedName>
</protein>
<proteinExistence type="inferred from homology"/>
<organism evidence="6 7">
    <name type="scientific">Lithohypha guttulata</name>
    <dbReference type="NCBI Taxonomy" id="1690604"/>
    <lineage>
        <taxon>Eukaryota</taxon>
        <taxon>Fungi</taxon>
        <taxon>Dikarya</taxon>
        <taxon>Ascomycota</taxon>
        <taxon>Pezizomycotina</taxon>
        <taxon>Eurotiomycetes</taxon>
        <taxon>Chaetothyriomycetidae</taxon>
        <taxon>Chaetothyriales</taxon>
        <taxon>Trichomeriaceae</taxon>
        <taxon>Lithohypha</taxon>
    </lineage>
</organism>
<evidence type="ECO:0000256" key="3">
    <source>
        <dbReference type="SAM" id="MobiDB-lite"/>
    </source>
</evidence>
<dbReference type="GO" id="GO:0004622">
    <property type="term" value="F:phosphatidylcholine lysophospholipase activity"/>
    <property type="evidence" value="ECO:0007669"/>
    <property type="project" value="TreeGrafter"/>
</dbReference>
<dbReference type="InterPro" id="IPR044294">
    <property type="entry name" value="Lipase-like"/>
</dbReference>
<feature type="region of interest" description="Disordered" evidence="3">
    <location>
        <begin position="381"/>
        <end position="421"/>
    </location>
</feature>
<evidence type="ECO:0000256" key="2">
    <source>
        <dbReference type="ARBA" id="ARBA00022963"/>
    </source>
</evidence>
<accession>A0AAN7T0H4</accession>
<dbReference type="AlphaFoldDB" id="A0AAN7T0H4"/>
<dbReference type="Pfam" id="PF05057">
    <property type="entry name" value="DUF676"/>
    <property type="match status" value="1"/>
</dbReference>
<reference evidence="6 7" key="1">
    <citation type="submission" date="2023-08" db="EMBL/GenBank/DDBJ databases">
        <title>Black Yeasts Isolated from many extreme environments.</title>
        <authorList>
            <person name="Coleine C."/>
            <person name="Stajich J.E."/>
            <person name="Selbmann L."/>
        </authorList>
    </citation>
    <scope>NUCLEOTIDE SEQUENCE [LARGE SCALE GENOMIC DNA]</scope>
    <source>
        <strain evidence="6 7">CCFEE 5910</strain>
    </source>
</reference>
<keyword evidence="2" id="KW-0442">Lipid degradation</keyword>
<dbReference type="SUPFAM" id="SSF53474">
    <property type="entry name" value="alpha/beta-Hydrolases"/>
    <property type="match status" value="1"/>
</dbReference>
<comment type="similarity">
    <text evidence="1">Belongs to the putative lipase ROG1 family.</text>
</comment>
<keyword evidence="7" id="KW-1185">Reference proteome</keyword>
<dbReference type="FunFam" id="3.40.50.1820:FF:000223">
    <property type="entry name" value="Lipase/serine esterase"/>
    <property type="match status" value="1"/>
</dbReference>
<dbReference type="PANTHER" id="PTHR12482">
    <property type="entry name" value="LIPASE ROG1-RELATED-RELATED"/>
    <property type="match status" value="1"/>
</dbReference>
<gene>
    <name evidence="6" type="ORF">LTR05_003744</name>
</gene>
<dbReference type="GO" id="GO:0005811">
    <property type="term" value="C:lipid droplet"/>
    <property type="evidence" value="ECO:0007669"/>
    <property type="project" value="TreeGrafter"/>
</dbReference>
<keyword evidence="2" id="KW-0443">Lipid metabolism</keyword>
<dbReference type="Proteomes" id="UP001309876">
    <property type="component" value="Unassembled WGS sequence"/>
</dbReference>
<feature type="transmembrane region" description="Helical" evidence="4">
    <location>
        <begin position="301"/>
        <end position="324"/>
    </location>
</feature>
<keyword evidence="4" id="KW-1133">Transmembrane helix</keyword>
<dbReference type="InterPro" id="IPR029058">
    <property type="entry name" value="AB_hydrolase_fold"/>
</dbReference>